<reference evidence="3" key="2">
    <citation type="submission" date="2025-08" db="UniProtKB">
        <authorList>
            <consortium name="RefSeq"/>
        </authorList>
    </citation>
    <scope>IDENTIFICATION</scope>
</reference>
<evidence type="ECO:0000313" key="2">
    <source>
        <dbReference type="Proteomes" id="UP000818029"/>
    </source>
</evidence>
<dbReference type="AlphaFoldDB" id="A0A1U8KVJ6"/>
<sequence>MVKGKCFLADLMLLPVDEFDMILGMDWLTQHDVVVNSIAAQKCMRKGYDAYLAYVLDTMVTESKIQSLPIVCEFLDVFSEELPGLPPVSEVKFSIDLILGATPISIAPYRMAPAELKELKVQLQELIDRGFGRPSFSEWGSPMIFRLYLDRFVVVFIDDILVYSQSEDEHVEHLRVVLKTLREKQLYGKFSKCEFWLREVSFLGHIVSIEGIRVDPNKILAIINWSPPKNVSEANVVVDALSRKSLFTLRAMNTRLSCSDDGSDVAELKATLTFIQQIYEAQKSDNELEVKREQCQKNSNSEFQIGFDNLKDEQQVPSGLLQPINIPEWKWERITMDFVTGLPMSPRKKDAIWVVVDRLTKSAHFIPEIVHKDMSELCLAQGEEVDDDDSEIGKINAELNSNEPSPRQAEYDGIKVQLEVGACGGCCGGGLWQSKARVTHAENLLVFG</sequence>
<gene>
    <name evidence="3" type="primary">LOC107919864</name>
</gene>
<dbReference type="InterPro" id="IPR043128">
    <property type="entry name" value="Rev_trsase/Diguanyl_cyclase"/>
</dbReference>
<evidence type="ECO:0000259" key="1">
    <source>
        <dbReference type="Pfam" id="PF00078"/>
    </source>
</evidence>
<accession>A0A1U8KVJ6</accession>
<keyword evidence="2" id="KW-1185">Reference proteome</keyword>
<dbReference type="STRING" id="3635.A0A1U8KVJ6"/>
<dbReference type="InterPro" id="IPR053134">
    <property type="entry name" value="RNA-dir_DNA_polymerase"/>
</dbReference>
<dbReference type="Gene3D" id="3.10.10.10">
    <property type="entry name" value="HIV Type 1 Reverse Transcriptase, subunit A, domain 1"/>
    <property type="match status" value="1"/>
</dbReference>
<dbReference type="InterPro" id="IPR036397">
    <property type="entry name" value="RNaseH_sf"/>
</dbReference>
<dbReference type="CDD" id="cd01647">
    <property type="entry name" value="RT_LTR"/>
    <property type="match status" value="1"/>
</dbReference>
<dbReference type="Proteomes" id="UP000818029">
    <property type="component" value="Chromosome A02"/>
</dbReference>
<dbReference type="SUPFAM" id="SSF56672">
    <property type="entry name" value="DNA/RNA polymerases"/>
    <property type="match status" value="1"/>
</dbReference>
<dbReference type="InterPro" id="IPR012337">
    <property type="entry name" value="RNaseH-like_sf"/>
</dbReference>
<dbReference type="PANTHER" id="PTHR24559">
    <property type="entry name" value="TRANSPOSON TY3-I GAG-POL POLYPROTEIN"/>
    <property type="match status" value="1"/>
</dbReference>
<dbReference type="InterPro" id="IPR000477">
    <property type="entry name" value="RT_dom"/>
</dbReference>
<reference evidence="2" key="1">
    <citation type="journal article" date="2020" name="Nat. Genet.">
        <title>Genomic diversifications of five Gossypium allopolyploid species and their impact on cotton improvement.</title>
        <authorList>
            <person name="Chen Z.J."/>
            <person name="Sreedasyam A."/>
            <person name="Ando A."/>
            <person name="Song Q."/>
            <person name="De Santiago L.M."/>
            <person name="Hulse-Kemp A.M."/>
            <person name="Ding M."/>
            <person name="Ye W."/>
            <person name="Kirkbride R.C."/>
            <person name="Jenkins J."/>
            <person name="Plott C."/>
            <person name="Lovell J."/>
            <person name="Lin Y.M."/>
            <person name="Vaughn R."/>
            <person name="Liu B."/>
            <person name="Simpson S."/>
            <person name="Scheffler B.E."/>
            <person name="Wen L."/>
            <person name="Saski C.A."/>
            <person name="Grover C.E."/>
            <person name="Hu G."/>
            <person name="Conover J.L."/>
            <person name="Carlson J.W."/>
            <person name="Shu S."/>
            <person name="Boston L.B."/>
            <person name="Williams M."/>
            <person name="Peterson D.G."/>
            <person name="McGee K."/>
            <person name="Jones D.C."/>
            <person name="Wendel J.F."/>
            <person name="Stelly D.M."/>
            <person name="Grimwood J."/>
            <person name="Schmutz J."/>
        </authorList>
    </citation>
    <scope>NUCLEOTIDE SEQUENCE [LARGE SCALE GENOMIC DNA]</scope>
    <source>
        <strain evidence="2">cv. TM-1</strain>
    </source>
</reference>
<dbReference type="RefSeq" id="XP_016704759.1">
    <property type="nucleotide sequence ID" value="XM_016849270.1"/>
</dbReference>
<dbReference type="Pfam" id="PF00078">
    <property type="entry name" value="RVT_1"/>
    <property type="match status" value="1"/>
</dbReference>
<dbReference type="SUPFAM" id="SSF53098">
    <property type="entry name" value="Ribonuclease H-like"/>
    <property type="match status" value="1"/>
</dbReference>
<dbReference type="GO" id="GO:0003676">
    <property type="term" value="F:nucleic acid binding"/>
    <property type="evidence" value="ECO:0007669"/>
    <property type="project" value="InterPro"/>
</dbReference>
<dbReference type="Gene3D" id="3.30.70.270">
    <property type="match status" value="1"/>
</dbReference>
<dbReference type="PANTHER" id="PTHR24559:SF447">
    <property type="entry name" value="RNA-DIRECTED DNA POLYMERASE HOMOLOG"/>
    <property type="match status" value="1"/>
</dbReference>
<dbReference type="Gene3D" id="3.30.420.10">
    <property type="entry name" value="Ribonuclease H-like superfamily/Ribonuclease H"/>
    <property type="match status" value="1"/>
</dbReference>
<feature type="domain" description="Reverse transcriptase" evidence="1">
    <location>
        <begin position="149"/>
        <end position="206"/>
    </location>
</feature>
<dbReference type="KEGG" id="ghi:107919864"/>
<protein>
    <recommendedName>
        <fullName evidence="1">Reverse transcriptase domain-containing protein</fullName>
    </recommendedName>
</protein>
<organism evidence="2 3">
    <name type="scientific">Gossypium hirsutum</name>
    <name type="common">Upland cotton</name>
    <name type="synonym">Gossypium mexicanum</name>
    <dbReference type="NCBI Taxonomy" id="3635"/>
    <lineage>
        <taxon>Eukaryota</taxon>
        <taxon>Viridiplantae</taxon>
        <taxon>Streptophyta</taxon>
        <taxon>Embryophyta</taxon>
        <taxon>Tracheophyta</taxon>
        <taxon>Spermatophyta</taxon>
        <taxon>Magnoliopsida</taxon>
        <taxon>eudicotyledons</taxon>
        <taxon>Gunneridae</taxon>
        <taxon>Pentapetalae</taxon>
        <taxon>rosids</taxon>
        <taxon>malvids</taxon>
        <taxon>Malvales</taxon>
        <taxon>Malvaceae</taxon>
        <taxon>Malvoideae</taxon>
        <taxon>Gossypium</taxon>
    </lineage>
</organism>
<proteinExistence type="predicted"/>
<evidence type="ECO:0000313" key="3">
    <source>
        <dbReference type="RefSeq" id="XP_016704759.1"/>
    </source>
</evidence>
<name>A0A1U8KVJ6_GOSHI</name>
<dbReference type="PaxDb" id="3635-A0A1U8KVJ6"/>
<dbReference type="InterPro" id="IPR043502">
    <property type="entry name" value="DNA/RNA_pol_sf"/>
</dbReference>
<dbReference type="GeneID" id="107919864"/>
<dbReference type="Pfam" id="PF08284">
    <property type="entry name" value="RVP_2"/>
    <property type="match status" value="1"/>
</dbReference>